<sequence length="119" mass="13043">MSMVRQAFGQFFFGVDSGYALGYDAWNVKLSLTRSAVFPSKLESALNFNASFCIENNFRRKLGAAVRREVRSRLIKICGLTCAGRARTAPEKSVRACTGSTFTPSQCEAFAECPSVPTL</sequence>
<evidence type="ECO:0000313" key="2">
    <source>
        <dbReference type="Proteomes" id="UP000299102"/>
    </source>
</evidence>
<gene>
    <name evidence="1" type="ORF">EVAR_78408_1</name>
</gene>
<name>A0A4C1T736_EUMVA</name>
<keyword evidence="2" id="KW-1185">Reference proteome</keyword>
<dbReference type="AlphaFoldDB" id="A0A4C1T736"/>
<protein>
    <submittedName>
        <fullName evidence="1">Uncharacterized protein</fullName>
    </submittedName>
</protein>
<accession>A0A4C1T736</accession>
<proteinExistence type="predicted"/>
<reference evidence="1 2" key="1">
    <citation type="journal article" date="2019" name="Commun. Biol.">
        <title>The bagworm genome reveals a unique fibroin gene that provides high tensile strength.</title>
        <authorList>
            <person name="Kono N."/>
            <person name="Nakamura H."/>
            <person name="Ohtoshi R."/>
            <person name="Tomita M."/>
            <person name="Numata K."/>
            <person name="Arakawa K."/>
        </authorList>
    </citation>
    <scope>NUCLEOTIDE SEQUENCE [LARGE SCALE GENOMIC DNA]</scope>
</reference>
<comment type="caution">
    <text evidence="1">The sequence shown here is derived from an EMBL/GenBank/DDBJ whole genome shotgun (WGS) entry which is preliminary data.</text>
</comment>
<organism evidence="1 2">
    <name type="scientific">Eumeta variegata</name>
    <name type="common">Bagworm moth</name>
    <name type="synonym">Eumeta japonica</name>
    <dbReference type="NCBI Taxonomy" id="151549"/>
    <lineage>
        <taxon>Eukaryota</taxon>
        <taxon>Metazoa</taxon>
        <taxon>Ecdysozoa</taxon>
        <taxon>Arthropoda</taxon>
        <taxon>Hexapoda</taxon>
        <taxon>Insecta</taxon>
        <taxon>Pterygota</taxon>
        <taxon>Neoptera</taxon>
        <taxon>Endopterygota</taxon>
        <taxon>Lepidoptera</taxon>
        <taxon>Glossata</taxon>
        <taxon>Ditrysia</taxon>
        <taxon>Tineoidea</taxon>
        <taxon>Psychidae</taxon>
        <taxon>Oiketicinae</taxon>
        <taxon>Eumeta</taxon>
    </lineage>
</organism>
<dbReference type="EMBL" id="BGZK01000033">
    <property type="protein sequence ID" value="GBP09081.1"/>
    <property type="molecule type" value="Genomic_DNA"/>
</dbReference>
<evidence type="ECO:0000313" key="1">
    <source>
        <dbReference type="EMBL" id="GBP09081.1"/>
    </source>
</evidence>
<dbReference type="Proteomes" id="UP000299102">
    <property type="component" value="Unassembled WGS sequence"/>
</dbReference>